<dbReference type="EMBL" id="JAGXFD010000001">
    <property type="protein sequence ID" value="MBZ9566465.1"/>
    <property type="molecule type" value="Genomic_DNA"/>
</dbReference>
<organism evidence="2 3">
    <name type="scientific">Modicisalibacter tunisiensis</name>
    <dbReference type="NCBI Taxonomy" id="390637"/>
    <lineage>
        <taxon>Bacteria</taxon>
        <taxon>Pseudomonadati</taxon>
        <taxon>Pseudomonadota</taxon>
        <taxon>Gammaproteobacteria</taxon>
        <taxon>Oceanospirillales</taxon>
        <taxon>Halomonadaceae</taxon>
        <taxon>Modicisalibacter</taxon>
    </lineage>
</organism>
<sequence length="135" mass="14519">MTPLRLMMLPVAFTGGLSGLALAEEGGLSPDRLDALHARGEPQSRPAYRQLEARPGHLALEARHDDAWQATAERLMRDGTLTARDDAAAWQLSGTELTRTLDTARHAPMQRFASLAVDSTGHVEIGDPATSVHTA</sequence>
<name>A0ABS7WV28_9GAMM</name>
<evidence type="ECO:0000313" key="2">
    <source>
        <dbReference type="EMBL" id="MBZ9566465.1"/>
    </source>
</evidence>
<feature type="signal peptide" evidence="1">
    <location>
        <begin position="1"/>
        <end position="23"/>
    </location>
</feature>
<reference evidence="2 3" key="1">
    <citation type="submission" date="2021-05" db="EMBL/GenBank/DDBJ databases">
        <title>Petroleum and Energy Research Collection (APPE): ex situ preservation of microbial diversity associated with the oil industry and exploitation of its biotechnological potential.</title>
        <authorList>
            <person name="Paixao C.T.M."/>
            <person name="Gomes M.B."/>
            <person name="Oliveira V.M."/>
        </authorList>
    </citation>
    <scope>NUCLEOTIDE SEQUENCE [LARGE SCALE GENOMIC DNA]</scope>
    <source>
        <strain evidence="2 3">LIT2</strain>
    </source>
</reference>
<evidence type="ECO:0000313" key="3">
    <source>
        <dbReference type="Proteomes" id="UP001319883"/>
    </source>
</evidence>
<dbReference type="Proteomes" id="UP001319883">
    <property type="component" value="Unassembled WGS sequence"/>
</dbReference>
<evidence type="ECO:0000256" key="1">
    <source>
        <dbReference type="SAM" id="SignalP"/>
    </source>
</evidence>
<comment type="caution">
    <text evidence="2">The sequence shown here is derived from an EMBL/GenBank/DDBJ whole genome shotgun (WGS) entry which is preliminary data.</text>
</comment>
<feature type="chain" id="PRO_5046504756" evidence="1">
    <location>
        <begin position="24"/>
        <end position="135"/>
    </location>
</feature>
<proteinExistence type="predicted"/>
<keyword evidence="3" id="KW-1185">Reference proteome</keyword>
<accession>A0ABS7WV28</accession>
<keyword evidence="1" id="KW-0732">Signal</keyword>
<gene>
    <name evidence="2" type="ORF">KGQ91_01995</name>
</gene>
<dbReference type="RefSeq" id="WP_224416477.1">
    <property type="nucleotide sequence ID" value="NZ_JAGXFC010000001.1"/>
</dbReference>
<protein>
    <submittedName>
        <fullName evidence="2">Uncharacterized protein</fullName>
    </submittedName>
</protein>